<reference evidence="4" key="1">
    <citation type="journal article" date="2018" name="Nat. Microbiol.">
        <title>Leveraging single-cell genomics to expand the fungal tree of life.</title>
        <authorList>
            <person name="Ahrendt S.R."/>
            <person name="Quandt C.A."/>
            <person name="Ciobanu D."/>
            <person name="Clum A."/>
            <person name="Salamov A."/>
            <person name="Andreopoulos B."/>
            <person name="Cheng J.F."/>
            <person name="Woyke T."/>
            <person name="Pelin A."/>
            <person name="Henrissat B."/>
            <person name="Reynolds N.K."/>
            <person name="Benny G.L."/>
            <person name="Smith M.E."/>
            <person name="James T.Y."/>
            <person name="Grigoriev I.V."/>
        </authorList>
    </citation>
    <scope>NUCLEOTIDE SEQUENCE [LARGE SCALE GENOMIC DNA]</scope>
</reference>
<feature type="domain" description="Conserved oligomeric Golgi complex subunit 5 helical" evidence="2">
    <location>
        <begin position="124"/>
        <end position="319"/>
    </location>
</feature>
<dbReference type="GO" id="GO:0017119">
    <property type="term" value="C:Golgi transport complex"/>
    <property type="evidence" value="ECO:0007669"/>
    <property type="project" value="InterPro"/>
</dbReference>
<dbReference type="EMBL" id="KZ987795">
    <property type="protein sequence ID" value="RKP14751.1"/>
    <property type="molecule type" value="Genomic_DNA"/>
</dbReference>
<proteinExistence type="predicted"/>
<feature type="compositionally biased region" description="Low complexity" evidence="1">
    <location>
        <begin position="711"/>
        <end position="720"/>
    </location>
</feature>
<protein>
    <recommendedName>
        <fullName evidence="2">Conserved oligomeric Golgi complex subunit 5 helical domain-containing protein</fullName>
    </recommendedName>
</protein>
<accession>A0A4P9Y8Q8</accession>
<gene>
    <name evidence="3" type="ORF">BJ684DRAFT_18872</name>
</gene>
<dbReference type="AlphaFoldDB" id="A0A4P9Y8Q8"/>
<sequence length="720" mass="80584">MESTHSSQRTVESLEQVSSLDGPLKALLAEQNDLEKAMARLRVRARKPYETLTDRLREGQAARRTSAMLGRVSRFLRLSLRLSQGGEPLLQSFDLSNEDQWYELAEVAVTLSSMEQLVQNGGISGIEVAEEGIIQTKTLKAKLLQHTEALMDLGRESHSQLALGAALRIHQALGNLASEVQQRVDEQQRAMQTDMSSALDANAIFRDARARAGMRERRAMEVTILWEKIEHLLLQRMTLHVNQVDELERAMKNSKGISADESLLHQVLETMDEAPSRLFWKQVVLMFQHNLHRSIKASGFLQDHLAGGYPRLLKLVHSFLLQSCSYPGLAQASLLRTPEAVFFRRTLQPLEDAYVKALCAQLDELVTRILPPNTAPTKGDISHLIHTLSRELSAVRFDEALQHRVAGFVGDAIRAYATRSVASLQAPEAFQIGRGLCTPPCRLNIDLANASNVFLEMMVPPLTENPLVVEPLDRALEVFQDALEAVVHKMLRQPFGSQVRKDEEGDPVYSLIIRELCRKLVHLNKEFLARFTHQASGDSPPLGQILARHAVDYYTRALCLLSPVSASVQEQVGLDTDQFHRVLTSLIATPGSEETWDLERALNKLQHIRKVMMSTTPEDLLREGEVEEEGKGRYLDDWHLAHLLIARSYPDLDLPWRMSDAPSVPEYLAMVREADAKGEDVPAEALDGAKACLKRWKKASPRQNGKDGYASSLSTLLSSL</sequence>
<evidence type="ECO:0000256" key="1">
    <source>
        <dbReference type="SAM" id="MobiDB-lite"/>
    </source>
</evidence>
<evidence type="ECO:0000313" key="3">
    <source>
        <dbReference type="EMBL" id="RKP14751.1"/>
    </source>
</evidence>
<evidence type="ECO:0000313" key="4">
    <source>
        <dbReference type="Proteomes" id="UP000267251"/>
    </source>
</evidence>
<dbReference type="InterPro" id="IPR019465">
    <property type="entry name" value="Cog5"/>
</dbReference>
<dbReference type="Pfam" id="PF20649">
    <property type="entry name" value="COG5_C"/>
    <property type="match status" value="1"/>
</dbReference>
<organism evidence="3 4">
    <name type="scientific">Piptocephalis cylindrospora</name>
    <dbReference type="NCBI Taxonomy" id="1907219"/>
    <lineage>
        <taxon>Eukaryota</taxon>
        <taxon>Fungi</taxon>
        <taxon>Fungi incertae sedis</taxon>
        <taxon>Zoopagomycota</taxon>
        <taxon>Zoopagomycotina</taxon>
        <taxon>Zoopagomycetes</taxon>
        <taxon>Zoopagales</taxon>
        <taxon>Piptocephalidaceae</taxon>
        <taxon>Piptocephalis</taxon>
    </lineage>
</organism>
<evidence type="ECO:0000259" key="2">
    <source>
        <dbReference type="Pfam" id="PF20649"/>
    </source>
</evidence>
<dbReference type="InterPro" id="IPR048485">
    <property type="entry name" value="COG5_helical"/>
</dbReference>
<dbReference type="PANTHER" id="PTHR13228:SF3">
    <property type="entry name" value="CONSERVED OLIGOMERIC GOLGI COMPLEX SUBUNIT 5"/>
    <property type="match status" value="1"/>
</dbReference>
<dbReference type="GO" id="GO:0006891">
    <property type="term" value="P:intra-Golgi vesicle-mediated transport"/>
    <property type="evidence" value="ECO:0007669"/>
    <property type="project" value="InterPro"/>
</dbReference>
<name>A0A4P9Y8Q8_9FUNG</name>
<dbReference type="PANTHER" id="PTHR13228">
    <property type="entry name" value="CONSERVED OLIGOMERIC GOLGI COMPLEX COMPONENT 5"/>
    <property type="match status" value="1"/>
</dbReference>
<feature type="region of interest" description="Disordered" evidence="1">
    <location>
        <begin position="700"/>
        <end position="720"/>
    </location>
</feature>
<dbReference type="Proteomes" id="UP000267251">
    <property type="component" value="Unassembled WGS sequence"/>
</dbReference>
<keyword evidence="4" id="KW-1185">Reference proteome</keyword>
<dbReference type="OrthoDB" id="18786at2759"/>